<proteinExistence type="predicted"/>
<name>A0A921N0G0_9FIRM</name>
<dbReference type="Proteomes" id="UP000776700">
    <property type="component" value="Unassembled WGS sequence"/>
</dbReference>
<reference evidence="2" key="1">
    <citation type="journal article" date="2021" name="PeerJ">
        <title>Extensive microbial diversity within the chicken gut microbiome revealed by metagenomics and culture.</title>
        <authorList>
            <person name="Gilroy R."/>
            <person name="Ravi A."/>
            <person name="Getino M."/>
            <person name="Pursley I."/>
            <person name="Horton D.L."/>
            <person name="Alikhan N.F."/>
            <person name="Baker D."/>
            <person name="Gharbi K."/>
            <person name="Hall N."/>
            <person name="Watson M."/>
            <person name="Adriaenssens E.M."/>
            <person name="Foster-Nyarko E."/>
            <person name="Jarju S."/>
            <person name="Secka A."/>
            <person name="Antonio M."/>
            <person name="Oren A."/>
            <person name="Chaudhuri R.R."/>
            <person name="La Ragione R."/>
            <person name="Hildebrand F."/>
            <person name="Pallen M.J."/>
        </authorList>
    </citation>
    <scope>NUCLEOTIDE SEQUENCE</scope>
    <source>
        <strain evidence="2">1277</strain>
    </source>
</reference>
<dbReference type="InterPro" id="IPR046208">
    <property type="entry name" value="DUF6241"/>
</dbReference>
<organism evidence="2 3">
    <name type="scientific">Romboutsia timonensis</name>
    <dbReference type="NCBI Taxonomy" id="1776391"/>
    <lineage>
        <taxon>Bacteria</taxon>
        <taxon>Bacillati</taxon>
        <taxon>Bacillota</taxon>
        <taxon>Clostridia</taxon>
        <taxon>Peptostreptococcales</taxon>
        <taxon>Peptostreptococcaceae</taxon>
        <taxon>Romboutsia</taxon>
    </lineage>
</organism>
<keyword evidence="1" id="KW-0472">Membrane</keyword>
<dbReference type="AlphaFoldDB" id="A0A921N0G0"/>
<feature type="transmembrane region" description="Helical" evidence="1">
    <location>
        <begin position="79"/>
        <end position="98"/>
    </location>
</feature>
<dbReference type="EMBL" id="DYUB01000195">
    <property type="protein sequence ID" value="HJG96681.1"/>
    <property type="molecule type" value="Genomic_DNA"/>
</dbReference>
<protein>
    <submittedName>
        <fullName evidence="2">DUF6241 domain-containing protein</fullName>
    </submittedName>
</protein>
<reference evidence="2" key="2">
    <citation type="submission" date="2021-09" db="EMBL/GenBank/DDBJ databases">
        <authorList>
            <person name="Gilroy R."/>
        </authorList>
    </citation>
    <scope>NUCLEOTIDE SEQUENCE</scope>
    <source>
        <strain evidence="2">1277</strain>
    </source>
</reference>
<evidence type="ECO:0000313" key="2">
    <source>
        <dbReference type="EMBL" id="HJG96681.1"/>
    </source>
</evidence>
<evidence type="ECO:0000313" key="3">
    <source>
        <dbReference type="Proteomes" id="UP000776700"/>
    </source>
</evidence>
<keyword evidence="1" id="KW-0812">Transmembrane</keyword>
<dbReference type="Pfam" id="PF19754">
    <property type="entry name" value="DUF6241"/>
    <property type="match status" value="1"/>
</dbReference>
<accession>A0A921N0G0</accession>
<keyword evidence="1" id="KW-1133">Transmembrane helix</keyword>
<sequence>MSKFIKKQQYNSIDENIDDEFVDIDSITIEEIDKEIENFYIDKEKINNIKFEFDKELIIKEVIDKAEEDIKKEKNKKTISKVAVGITVILSIGIYNPALAHNIPPIMNVLENINNLLHVDEITSYIGFDKIIPRAVIDDENNIKFAKYTKDKVENDNKDVVDLDNELENSQQVPEVSEINTQYAAVDFIHRMSNKIIKPIDGRKNGSIDINPQTIDVALNSLNNIEDEEARNYLYYELSKWKIGDFENAVLVHNYVWNMLNGNIGKALSLDNYEIDKIKSKYFK</sequence>
<comment type="caution">
    <text evidence="2">The sequence shown here is derived from an EMBL/GenBank/DDBJ whole genome shotgun (WGS) entry which is preliminary data.</text>
</comment>
<evidence type="ECO:0000256" key="1">
    <source>
        <dbReference type="SAM" id="Phobius"/>
    </source>
</evidence>
<gene>
    <name evidence="2" type="ORF">K8V90_06225</name>
</gene>